<dbReference type="InterPro" id="IPR050109">
    <property type="entry name" value="HTH-type_TetR-like_transc_reg"/>
</dbReference>
<name>A0ABW2BTL6_9PSEU</name>
<dbReference type="Pfam" id="PF00440">
    <property type="entry name" value="TetR_N"/>
    <property type="match status" value="1"/>
</dbReference>
<accession>A0ABW2BTL6</accession>
<organism evidence="5 6">
    <name type="scientific">Haloechinothrix salitolerans</name>
    <dbReference type="NCBI Taxonomy" id="926830"/>
    <lineage>
        <taxon>Bacteria</taxon>
        <taxon>Bacillati</taxon>
        <taxon>Actinomycetota</taxon>
        <taxon>Actinomycetes</taxon>
        <taxon>Pseudonocardiales</taxon>
        <taxon>Pseudonocardiaceae</taxon>
        <taxon>Haloechinothrix</taxon>
    </lineage>
</organism>
<evidence type="ECO:0000313" key="5">
    <source>
        <dbReference type="EMBL" id="MFC6865747.1"/>
    </source>
</evidence>
<evidence type="ECO:0000256" key="3">
    <source>
        <dbReference type="SAM" id="MobiDB-lite"/>
    </source>
</evidence>
<feature type="region of interest" description="Disordered" evidence="3">
    <location>
        <begin position="1"/>
        <end position="23"/>
    </location>
</feature>
<evidence type="ECO:0000256" key="2">
    <source>
        <dbReference type="PROSITE-ProRule" id="PRU00335"/>
    </source>
</evidence>
<dbReference type="PRINTS" id="PR00455">
    <property type="entry name" value="HTHTETR"/>
</dbReference>
<dbReference type="EMBL" id="JBHSXX010000001">
    <property type="protein sequence ID" value="MFC6865747.1"/>
    <property type="molecule type" value="Genomic_DNA"/>
</dbReference>
<dbReference type="Gene3D" id="1.10.357.10">
    <property type="entry name" value="Tetracycline Repressor, domain 2"/>
    <property type="match status" value="1"/>
</dbReference>
<protein>
    <submittedName>
        <fullName evidence="5">TetR/AcrR family transcriptional regulator</fullName>
    </submittedName>
</protein>
<feature type="compositionally biased region" description="Basic and acidic residues" evidence="3">
    <location>
        <begin position="12"/>
        <end position="23"/>
    </location>
</feature>
<dbReference type="SUPFAM" id="SSF46689">
    <property type="entry name" value="Homeodomain-like"/>
    <property type="match status" value="1"/>
</dbReference>
<dbReference type="RefSeq" id="WP_345389438.1">
    <property type="nucleotide sequence ID" value="NZ_BAABLA010000001.1"/>
</dbReference>
<dbReference type="InterPro" id="IPR009057">
    <property type="entry name" value="Homeodomain-like_sf"/>
</dbReference>
<feature type="domain" description="HTH tetR-type" evidence="4">
    <location>
        <begin position="24"/>
        <end position="83"/>
    </location>
</feature>
<keyword evidence="6" id="KW-1185">Reference proteome</keyword>
<keyword evidence="1 2" id="KW-0238">DNA-binding</keyword>
<dbReference type="SUPFAM" id="SSF48498">
    <property type="entry name" value="Tetracyclin repressor-like, C-terminal domain"/>
    <property type="match status" value="1"/>
</dbReference>
<dbReference type="InterPro" id="IPR001647">
    <property type="entry name" value="HTH_TetR"/>
</dbReference>
<evidence type="ECO:0000313" key="6">
    <source>
        <dbReference type="Proteomes" id="UP001596337"/>
    </source>
</evidence>
<dbReference type="Proteomes" id="UP001596337">
    <property type="component" value="Unassembled WGS sequence"/>
</dbReference>
<evidence type="ECO:0000259" key="4">
    <source>
        <dbReference type="PROSITE" id="PS50977"/>
    </source>
</evidence>
<dbReference type="PANTHER" id="PTHR30055:SF160">
    <property type="entry name" value="TRANSCRIPTIONAL REGULATORY PROTEIN (PROBABLY ASNC-FAMILY)-RELATED"/>
    <property type="match status" value="1"/>
</dbReference>
<evidence type="ECO:0000256" key="1">
    <source>
        <dbReference type="ARBA" id="ARBA00023125"/>
    </source>
</evidence>
<comment type="caution">
    <text evidence="5">The sequence shown here is derived from an EMBL/GenBank/DDBJ whole genome shotgun (WGS) entry which is preliminary data.</text>
</comment>
<dbReference type="PANTHER" id="PTHR30055">
    <property type="entry name" value="HTH-TYPE TRANSCRIPTIONAL REGULATOR RUTR"/>
    <property type="match status" value="1"/>
</dbReference>
<gene>
    <name evidence="5" type="ORF">ACFQGD_01160</name>
</gene>
<reference evidence="6" key="1">
    <citation type="journal article" date="2019" name="Int. J. Syst. Evol. Microbiol.">
        <title>The Global Catalogue of Microorganisms (GCM) 10K type strain sequencing project: providing services to taxonomists for standard genome sequencing and annotation.</title>
        <authorList>
            <consortium name="The Broad Institute Genomics Platform"/>
            <consortium name="The Broad Institute Genome Sequencing Center for Infectious Disease"/>
            <person name="Wu L."/>
            <person name="Ma J."/>
        </authorList>
    </citation>
    <scope>NUCLEOTIDE SEQUENCE [LARGE SCALE GENOMIC DNA]</scope>
    <source>
        <strain evidence="6">KCTC 32255</strain>
    </source>
</reference>
<sequence length="235" mass="26163">MTVKRRPTPARADGRATRWAGQRERRRKEFVDAALAAITEHGPDVSTQQIADKAGVPRTRLYRHFSGKADLASAIAERVIEQVVVELDPVWNPRGTPMEMIELAVRTHVTWMAEHEAIYQYVINVSGAAGVSAYHDVKVAVSGHIAALFREYLQVAGGDTTAAEPAAYGLVGFVDAATNRWLENPTEQTREELIRKLVDWAWLLISDTAAKGGLKLDPDQRLPTTEELRARRTER</sequence>
<feature type="DNA-binding region" description="H-T-H motif" evidence="2">
    <location>
        <begin position="46"/>
        <end position="65"/>
    </location>
</feature>
<proteinExistence type="predicted"/>
<dbReference type="PROSITE" id="PS50977">
    <property type="entry name" value="HTH_TETR_2"/>
    <property type="match status" value="1"/>
</dbReference>
<dbReference type="InterPro" id="IPR036271">
    <property type="entry name" value="Tet_transcr_reg_TetR-rel_C_sf"/>
</dbReference>